<keyword evidence="2" id="KW-1185">Reference proteome</keyword>
<dbReference type="InterPro" id="IPR011749">
    <property type="entry name" value="CHP02243"/>
</dbReference>
<dbReference type="Proteomes" id="UP001138997">
    <property type="component" value="Unassembled WGS sequence"/>
</dbReference>
<dbReference type="RefSeq" id="WP_231448766.1">
    <property type="nucleotide sequence ID" value="NZ_JAJOMB010000025.1"/>
</dbReference>
<evidence type="ECO:0000313" key="1">
    <source>
        <dbReference type="EMBL" id="MCD5315946.1"/>
    </source>
</evidence>
<comment type="caution">
    <text evidence="1">The sequence shown here is derived from an EMBL/GenBank/DDBJ whole genome shotgun (WGS) entry which is preliminary data.</text>
</comment>
<dbReference type="NCBIfam" id="TIGR02243">
    <property type="entry name" value="putative baseplate assembly protein"/>
    <property type="match status" value="1"/>
</dbReference>
<evidence type="ECO:0000313" key="2">
    <source>
        <dbReference type="Proteomes" id="UP001138997"/>
    </source>
</evidence>
<name>A0A9X1NLJ3_9ACTN</name>
<gene>
    <name evidence="1" type="ORF">LR394_34130</name>
</gene>
<organism evidence="1 2">
    <name type="scientific">Kineosporia babensis</name>
    <dbReference type="NCBI Taxonomy" id="499548"/>
    <lineage>
        <taxon>Bacteria</taxon>
        <taxon>Bacillati</taxon>
        <taxon>Actinomycetota</taxon>
        <taxon>Actinomycetes</taxon>
        <taxon>Kineosporiales</taxon>
        <taxon>Kineosporiaceae</taxon>
        <taxon>Kineosporia</taxon>
    </lineage>
</organism>
<dbReference type="AlphaFoldDB" id="A0A9X1NLJ3"/>
<dbReference type="EMBL" id="JAJOMB010000025">
    <property type="protein sequence ID" value="MCD5315946.1"/>
    <property type="molecule type" value="Genomic_DNA"/>
</dbReference>
<reference evidence="1" key="1">
    <citation type="submission" date="2021-11" db="EMBL/GenBank/DDBJ databases">
        <title>Streptomyces corallinus and Kineosporia corallina sp. nov., two new coral-derived marine actinobacteria.</title>
        <authorList>
            <person name="Buangrab K."/>
            <person name="Sutthacheep M."/>
            <person name="Yeemin T."/>
            <person name="Harunari E."/>
            <person name="Igarashi Y."/>
            <person name="Sripreechasak P."/>
            <person name="Kanchanasin P."/>
            <person name="Tanasupawat S."/>
            <person name="Phongsopitanun W."/>
        </authorList>
    </citation>
    <scope>NUCLEOTIDE SEQUENCE</scope>
    <source>
        <strain evidence="1">JCM 31032</strain>
    </source>
</reference>
<accession>A0A9X1NLJ3</accession>
<sequence length="711" mass="76600">MTPESERGRLVPPDLDDRTWQDLVDQMRALIPKYAPQWTDHNPSDLGITLIELFAWLGEGIIYRLNQTPEKNYLAFLNLLGITRDPPSPARTYLTFTGSTSGVVTVPAGTQAQTTDPAGGRPIVFETDEDLTVVPTSLVSALLAAGSATGTYQDVSADLVGPPAGGLRVDVPAGQGVSLLLGFDRATGEELGLDLLLYQNARTTGGKITCAFSHADDEPGRWPAGEVADGTEGLTHDGTLRLRPPAAWAQQRAGGPQTSRPWTTLTPAPGQTGSATPLFWVRLTVEAPDAVIGIDRLLFNAVSARTALSVRDPEVLGVSDGTGFQVFSLAGRPVYRRPGLGRPYRDLLVQVEGEAEDDWQDWELVEDLAAGPARAYRLDPVTGEIRFGNHDEQKQQGNGSVPAAGRRIRARHYRHVDSGAGGNVGPGQVVVLRDTPAKVLPAGIATVTNLAAARDGTDEEPIAETMRRAPEELRIRDRAVTVDDYEFLAREAAGDLRVVRCLGPRAHTVADAAPGTQPGTPWQFGGLNRAPGAVTVIIAPDRDLSVTRPEPTPDQIRVVQGYLDARRDLTAALSVTAPRYLPIIVKVEIQVWKQALDAGASLERVEAETRSRLQAFLHPTRGGREGTGWAVGEPVFTSDVFQALMPARDLGYISTLQVRPALPLYHEGPPDTLRRPFPLSDFAASVRLTDYELVCAALDSEQAVRVSPVPR</sequence>
<proteinExistence type="predicted"/>
<protein>
    <submittedName>
        <fullName evidence="1">Baseplate assembly protein</fullName>
    </submittedName>
</protein>